<evidence type="ECO:0000313" key="1">
    <source>
        <dbReference type="EMBL" id="CAH9148174.1"/>
    </source>
</evidence>
<dbReference type="Proteomes" id="UP001152523">
    <property type="component" value="Unassembled WGS sequence"/>
</dbReference>
<evidence type="ECO:0000313" key="2">
    <source>
        <dbReference type="Proteomes" id="UP001152523"/>
    </source>
</evidence>
<gene>
    <name evidence="1" type="ORF">CEPIT_LOCUS44301</name>
</gene>
<protein>
    <submittedName>
        <fullName evidence="1">Uncharacterized protein</fullName>
    </submittedName>
</protein>
<organism evidence="1 2">
    <name type="scientific">Cuscuta epithymum</name>
    <dbReference type="NCBI Taxonomy" id="186058"/>
    <lineage>
        <taxon>Eukaryota</taxon>
        <taxon>Viridiplantae</taxon>
        <taxon>Streptophyta</taxon>
        <taxon>Embryophyta</taxon>
        <taxon>Tracheophyta</taxon>
        <taxon>Spermatophyta</taxon>
        <taxon>Magnoliopsida</taxon>
        <taxon>eudicotyledons</taxon>
        <taxon>Gunneridae</taxon>
        <taxon>Pentapetalae</taxon>
        <taxon>asterids</taxon>
        <taxon>lamiids</taxon>
        <taxon>Solanales</taxon>
        <taxon>Convolvulaceae</taxon>
        <taxon>Cuscuteae</taxon>
        <taxon>Cuscuta</taxon>
        <taxon>Cuscuta subgen. Cuscuta</taxon>
    </lineage>
</organism>
<reference evidence="1" key="1">
    <citation type="submission" date="2022-07" db="EMBL/GenBank/DDBJ databases">
        <authorList>
            <person name="Macas J."/>
            <person name="Novak P."/>
            <person name="Neumann P."/>
        </authorList>
    </citation>
    <scope>NUCLEOTIDE SEQUENCE</scope>
</reference>
<feature type="non-terminal residue" evidence="1">
    <location>
        <position position="10"/>
    </location>
</feature>
<dbReference type="EMBL" id="CAMAPF010001153">
    <property type="protein sequence ID" value="CAH9148174.1"/>
    <property type="molecule type" value="Genomic_DNA"/>
</dbReference>
<proteinExistence type="predicted"/>
<accession>A0AAV0GKT4</accession>
<name>A0AAV0GKT4_9ASTE</name>
<comment type="caution">
    <text evidence="1">The sequence shown here is derived from an EMBL/GenBank/DDBJ whole genome shotgun (WGS) entry which is preliminary data.</text>
</comment>
<sequence length="10" mass="1075">MPPSSNMKAL</sequence>
<keyword evidence="2" id="KW-1185">Reference proteome</keyword>